<gene>
    <name evidence="1" type="ORF">PSNMU_V1.4_AUG-EV-PASAV3_0029230</name>
</gene>
<dbReference type="Proteomes" id="UP000291116">
    <property type="component" value="Unassembled WGS sequence"/>
</dbReference>
<protein>
    <submittedName>
        <fullName evidence="1">Uncharacterized protein</fullName>
    </submittedName>
</protein>
<evidence type="ECO:0000313" key="2">
    <source>
        <dbReference type="Proteomes" id="UP000291116"/>
    </source>
</evidence>
<dbReference type="EMBL" id="CAACVS010000082">
    <property type="protein sequence ID" value="VEU36247.1"/>
    <property type="molecule type" value="Genomic_DNA"/>
</dbReference>
<name>A0A448Z2C1_9STRA</name>
<proteinExistence type="predicted"/>
<keyword evidence="2" id="KW-1185">Reference proteome</keyword>
<organism evidence="1 2">
    <name type="scientific">Pseudo-nitzschia multistriata</name>
    <dbReference type="NCBI Taxonomy" id="183589"/>
    <lineage>
        <taxon>Eukaryota</taxon>
        <taxon>Sar</taxon>
        <taxon>Stramenopiles</taxon>
        <taxon>Ochrophyta</taxon>
        <taxon>Bacillariophyta</taxon>
        <taxon>Bacillariophyceae</taxon>
        <taxon>Bacillariophycidae</taxon>
        <taxon>Bacillariales</taxon>
        <taxon>Bacillariaceae</taxon>
        <taxon>Pseudo-nitzschia</taxon>
    </lineage>
</organism>
<accession>A0A448Z2C1</accession>
<dbReference type="OrthoDB" id="426882at2759"/>
<dbReference type="Pfam" id="PF13692">
    <property type="entry name" value="Glyco_trans_1_4"/>
    <property type="match status" value="1"/>
</dbReference>
<reference evidence="1 2" key="1">
    <citation type="submission" date="2019-01" db="EMBL/GenBank/DDBJ databases">
        <authorList>
            <person name="Ferrante I. M."/>
        </authorList>
    </citation>
    <scope>NUCLEOTIDE SEQUENCE [LARGE SCALE GENOMIC DNA]</scope>
    <source>
        <strain evidence="1 2">B856</strain>
    </source>
</reference>
<dbReference type="AlphaFoldDB" id="A0A448Z2C1"/>
<dbReference type="SUPFAM" id="SSF53756">
    <property type="entry name" value="UDP-Glycosyltransferase/glycogen phosphorylase"/>
    <property type="match status" value="1"/>
</dbReference>
<sequence>MNVTGRSSAILLPRTRNSNCSRWPLRPSGSERRRLRGERGEYSHTVQTTASCWYHRSSYSYDQHYRNPYTSVVLSNVYPDVSASAACVRTNSIVHGLAALGTKKQKKIPRVTNSYMDGPTPSIDGNDCDDDREQRTISGTINPNRVYYATSVDLQGKDKNPFGTNPAIRMMHLPPNQSDRMETLVAAITDEKKMKLVTDAFDDNQNTANQNTSFHLDDDDDDDQNDACIENNGDHCKNDKYNYNYFDANTTVDRNTVDLVVFDRFFMEEAHSFRFRQQFPSAALVLDMQDMHSLRWSRQKIVQEWDKKERQQKLQNRDPFGCLPEVLNCLPSMDKADRDDHARLIRELASIHRSDLVLVCSPVELKLLTTVYKVPKQKLCLASFFVAPPPEESDANINRCYFENYLSSPPPPNTIQPRFVFCGGFKHEPNADAVRILIDFVWPRVRKQLPEATLHIYGAFCPDHLLQINDRNKSKNKTSSTRGITVYGFEPDLAKIFGANSSRNSILLAPLRFGAGIKGKIIDAWTFGMPVVTTPIGSEGMTMTKREEMAPNSDPLFGGRIASTLEEFCANAIELATDPVAREEAKTNGRFLLANLFAASQNWECVENRLLEILQKNSDGGEVLSEQRRGDYTQAMLWHQSLRSTEYFSRWVELKESIRRTEKES</sequence>
<evidence type="ECO:0000313" key="1">
    <source>
        <dbReference type="EMBL" id="VEU36247.1"/>
    </source>
</evidence>
<dbReference type="Gene3D" id="3.40.50.2000">
    <property type="entry name" value="Glycogen Phosphorylase B"/>
    <property type="match status" value="1"/>
</dbReference>